<organism evidence="7 8">
    <name type="scientific">Pontixanthobacter aquaemixtae</name>
    <dbReference type="NCBI Taxonomy" id="1958940"/>
    <lineage>
        <taxon>Bacteria</taxon>
        <taxon>Pseudomonadati</taxon>
        <taxon>Pseudomonadota</taxon>
        <taxon>Alphaproteobacteria</taxon>
        <taxon>Sphingomonadales</taxon>
        <taxon>Erythrobacteraceae</taxon>
        <taxon>Pontixanthobacter</taxon>
    </lineage>
</organism>
<protein>
    <submittedName>
        <fullName evidence="7">HlyD family efflux transporter periplasmic adaptor subunit</fullName>
    </submittedName>
</protein>
<dbReference type="PANTHER" id="PTHR30386">
    <property type="entry name" value="MEMBRANE FUSION SUBUNIT OF EMRAB-TOLC MULTIDRUG EFFLUX PUMP"/>
    <property type="match status" value="1"/>
</dbReference>
<keyword evidence="2 5" id="KW-0812">Transmembrane</keyword>
<evidence type="ECO:0000313" key="8">
    <source>
        <dbReference type="Proteomes" id="UP000442714"/>
    </source>
</evidence>
<evidence type="ECO:0000256" key="2">
    <source>
        <dbReference type="ARBA" id="ARBA00022692"/>
    </source>
</evidence>
<evidence type="ECO:0000313" key="7">
    <source>
        <dbReference type="EMBL" id="MXO90851.1"/>
    </source>
</evidence>
<sequence length="383" mass="42505">MKMLRTAHWIIIAISVTLVGFIAWANWAELDQVTRAPGTVIPFARVQVVQSEEGGSISRIAVREGDRVKAGQLLVELDTVQLAASVREARARVAALRSRMARIDAELFSKPLTFPAGLSDYPEFTSNQRQLFRRRQSALAAEIQSLQEIAELQQQELNLNKPLLETGDVARSEIIRMERTIVETRGRISNIRSQYVRDLQTEFAETEEQLVAAEQVLTQREDSLRGAELVAPTDGIVKNVRLTTIGGVLRPGDEVLQIVPTGEKLIVTARVSPRDIAFVQLDQKARVNFDAYDNAVYGSGSGKVVFIGPDTLSEEREDGSVNTYYRVNLEVDTATMRPREDEGAIDLQPGMTATAEILTGSQTVWEYIAKPILKSTGQSLQER</sequence>
<name>A0A844ZRA1_9SPHN</name>
<comment type="subcellular location">
    <subcellularLocation>
        <location evidence="1">Membrane</location>
        <topology evidence="1">Single-pass membrane protein</topology>
    </subcellularLocation>
</comment>
<accession>A0A844ZRA1</accession>
<dbReference type="PANTHER" id="PTHR30386:SF26">
    <property type="entry name" value="TRANSPORT PROTEIN COMB"/>
    <property type="match status" value="1"/>
</dbReference>
<keyword evidence="4 5" id="KW-0472">Membrane</keyword>
<keyword evidence="8" id="KW-1185">Reference proteome</keyword>
<evidence type="ECO:0000256" key="4">
    <source>
        <dbReference type="ARBA" id="ARBA00023136"/>
    </source>
</evidence>
<dbReference type="SUPFAM" id="SSF111369">
    <property type="entry name" value="HlyD-like secretion proteins"/>
    <property type="match status" value="1"/>
</dbReference>
<keyword evidence="3 5" id="KW-1133">Transmembrane helix</keyword>
<dbReference type="InterPro" id="IPR050739">
    <property type="entry name" value="MFP"/>
</dbReference>
<feature type="domain" description="AprE-like beta-barrel" evidence="6">
    <location>
        <begin position="265"/>
        <end position="360"/>
    </location>
</feature>
<dbReference type="Gene3D" id="2.40.30.170">
    <property type="match status" value="1"/>
</dbReference>
<dbReference type="Gene3D" id="2.40.50.100">
    <property type="match status" value="1"/>
</dbReference>
<reference evidence="7 8" key="1">
    <citation type="submission" date="2019-12" db="EMBL/GenBank/DDBJ databases">
        <title>Genomic-based taxomic classification of the family Erythrobacteraceae.</title>
        <authorList>
            <person name="Xu L."/>
        </authorList>
    </citation>
    <scope>NUCLEOTIDE SEQUENCE [LARGE SCALE GENOMIC DNA]</scope>
    <source>
        <strain evidence="7 8">KCTC 52763</strain>
    </source>
</reference>
<dbReference type="OrthoDB" id="9810980at2"/>
<dbReference type="AlphaFoldDB" id="A0A844ZRA1"/>
<dbReference type="PRINTS" id="PR01490">
    <property type="entry name" value="RTXTOXIND"/>
</dbReference>
<evidence type="ECO:0000259" key="6">
    <source>
        <dbReference type="Pfam" id="PF26002"/>
    </source>
</evidence>
<evidence type="ECO:0000256" key="3">
    <source>
        <dbReference type="ARBA" id="ARBA00022989"/>
    </source>
</evidence>
<dbReference type="InterPro" id="IPR058982">
    <property type="entry name" value="Beta-barrel_AprE"/>
</dbReference>
<dbReference type="GO" id="GO:0016020">
    <property type="term" value="C:membrane"/>
    <property type="evidence" value="ECO:0007669"/>
    <property type="project" value="UniProtKB-SubCell"/>
</dbReference>
<evidence type="ECO:0000256" key="5">
    <source>
        <dbReference type="SAM" id="Phobius"/>
    </source>
</evidence>
<gene>
    <name evidence="7" type="ORF">GRI41_08465</name>
</gene>
<dbReference type="Pfam" id="PF26002">
    <property type="entry name" value="Beta-barrel_AprE"/>
    <property type="match status" value="1"/>
</dbReference>
<dbReference type="Gene3D" id="1.10.287.470">
    <property type="entry name" value="Helix hairpin bin"/>
    <property type="match status" value="1"/>
</dbReference>
<dbReference type="EMBL" id="WTYX01000001">
    <property type="protein sequence ID" value="MXO90851.1"/>
    <property type="molecule type" value="Genomic_DNA"/>
</dbReference>
<evidence type="ECO:0000256" key="1">
    <source>
        <dbReference type="ARBA" id="ARBA00004167"/>
    </source>
</evidence>
<dbReference type="Proteomes" id="UP000442714">
    <property type="component" value="Unassembled WGS sequence"/>
</dbReference>
<comment type="caution">
    <text evidence="7">The sequence shown here is derived from an EMBL/GenBank/DDBJ whole genome shotgun (WGS) entry which is preliminary data.</text>
</comment>
<dbReference type="RefSeq" id="WP_160604431.1">
    <property type="nucleotide sequence ID" value="NZ_WTYX01000001.1"/>
</dbReference>
<feature type="transmembrane region" description="Helical" evidence="5">
    <location>
        <begin position="7"/>
        <end position="27"/>
    </location>
</feature>
<proteinExistence type="predicted"/>